<dbReference type="AlphaFoldDB" id="A0AAF0IVN4"/>
<evidence type="ECO:0000256" key="1">
    <source>
        <dbReference type="ARBA" id="ARBA00004604"/>
    </source>
</evidence>
<dbReference type="Pfam" id="PF22891">
    <property type="entry name" value="KH_PNO1_2nd"/>
    <property type="match status" value="1"/>
</dbReference>
<dbReference type="CDD" id="cd22392">
    <property type="entry name" value="KH-I_PNO1_rpt2"/>
    <property type="match status" value="1"/>
</dbReference>
<organism evidence="11 12">
    <name type="scientific">Malassezia caprae</name>
    <dbReference type="NCBI Taxonomy" id="1381934"/>
    <lineage>
        <taxon>Eukaryota</taxon>
        <taxon>Fungi</taxon>
        <taxon>Dikarya</taxon>
        <taxon>Basidiomycota</taxon>
        <taxon>Ustilaginomycotina</taxon>
        <taxon>Malasseziomycetes</taxon>
        <taxon>Malasseziales</taxon>
        <taxon>Malasseziaceae</taxon>
        <taxon>Malassezia</taxon>
    </lineage>
</organism>
<gene>
    <name evidence="11" type="primary">PNO1</name>
    <name evidence="11" type="ORF">MCAP1_002061</name>
</gene>
<dbReference type="Proteomes" id="UP001220961">
    <property type="component" value="Chromosome 4"/>
</dbReference>
<evidence type="ECO:0000256" key="8">
    <source>
        <dbReference type="ARBA" id="ARBA00071744"/>
    </source>
</evidence>
<comment type="function">
    <text evidence="7">Required for small ribosomal subunit (SSU) synthesis. Has a role in the processing of early nucleolar and late cytoplasmic pre-RNA species.</text>
</comment>
<evidence type="ECO:0000256" key="6">
    <source>
        <dbReference type="ARBA" id="ARBA00023242"/>
    </source>
</evidence>
<evidence type="ECO:0000256" key="7">
    <source>
        <dbReference type="ARBA" id="ARBA00025554"/>
    </source>
</evidence>
<dbReference type="SMART" id="SM00322">
    <property type="entry name" value="KH"/>
    <property type="match status" value="1"/>
</dbReference>
<comment type="subcellular location">
    <subcellularLocation>
        <location evidence="1">Nucleus</location>
        <location evidence="1">Nucleolus</location>
    </subcellularLocation>
</comment>
<feature type="region of interest" description="Disordered" evidence="9">
    <location>
        <begin position="1"/>
        <end position="75"/>
    </location>
</feature>
<sequence>MTKATPAGSAKSKSTSKRVAPEEQASLPDRKPLGQEDSDEEMLDTLPDEAADDDDLVIDQDLPDLTQAPGQGAEVDDGRLRFEPISATALAAANAGVDPKAKSQLRKVPIPPHRMSPLKRDWPKIYTPLVEQAGLMVRMNVRTRCVEIKSSKHTEDLGVLQKASDYVKAYALGFDADDALALLRLDDLYVDSFEMKDVKTLHGDHLSRAIGRIAGKDGRTRFAIENASRTRIVLADTKIHILGAYQNIRVAKDAIVALIMGSPPGKVYSKLRTVSARMRQRS</sequence>
<evidence type="ECO:0000256" key="4">
    <source>
        <dbReference type="ARBA" id="ARBA00016042"/>
    </source>
</evidence>
<feature type="domain" description="K Homology" evidence="10">
    <location>
        <begin position="195"/>
        <end position="260"/>
    </location>
</feature>
<accession>A0AAF0IVN4</accession>
<proteinExistence type="inferred from homology"/>
<dbReference type="CDD" id="cd22391">
    <property type="entry name" value="KH-I_PNO1_rpt1"/>
    <property type="match status" value="1"/>
</dbReference>
<dbReference type="PANTHER" id="PTHR12826:SF13">
    <property type="entry name" value="RNA-BINDING PROTEIN PNO1"/>
    <property type="match status" value="1"/>
</dbReference>
<reference evidence="11" key="1">
    <citation type="submission" date="2023-03" db="EMBL/GenBank/DDBJ databases">
        <title>Mating type loci evolution in Malassezia.</title>
        <authorList>
            <person name="Coelho M.A."/>
        </authorList>
    </citation>
    <scope>NUCLEOTIDE SEQUENCE</scope>
    <source>
        <strain evidence="11">CBS 10434</strain>
    </source>
</reference>
<dbReference type="InterPro" id="IPR055211">
    <property type="entry name" value="KH_PNO1_2nd"/>
</dbReference>
<dbReference type="EMBL" id="CP119911">
    <property type="protein sequence ID" value="WFD19821.1"/>
    <property type="molecule type" value="Genomic_DNA"/>
</dbReference>
<comment type="subunit">
    <text evidence="3">Component of the small ribosomal subunit, ribosomal RNA processing complex (SSU RRP complex).</text>
</comment>
<dbReference type="SUPFAM" id="SSF54791">
    <property type="entry name" value="Eukaryotic type KH-domain (KH-domain type I)"/>
    <property type="match status" value="1"/>
</dbReference>
<protein>
    <recommendedName>
        <fullName evidence="4">Pre-rRNA-processing protein PNO1</fullName>
    </recommendedName>
    <alternativeName>
        <fullName evidence="8">Pre-rRNA-processing protein pno1</fullName>
    </alternativeName>
</protein>
<evidence type="ECO:0000256" key="3">
    <source>
        <dbReference type="ARBA" id="ARBA00011420"/>
    </source>
</evidence>
<feature type="compositionally biased region" description="Acidic residues" evidence="9">
    <location>
        <begin position="36"/>
        <end position="62"/>
    </location>
</feature>
<keyword evidence="6" id="KW-0539">Nucleus</keyword>
<evidence type="ECO:0000259" key="10">
    <source>
        <dbReference type="SMART" id="SM00322"/>
    </source>
</evidence>
<dbReference type="InterPro" id="IPR036612">
    <property type="entry name" value="KH_dom_type_1_sf"/>
</dbReference>
<comment type="similarity">
    <text evidence="2">Belongs to the PNO1 family.</text>
</comment>
<dbReference type="InterPro" id="IPR055212">
    <property type="entry name" value="KH-I_PNO1_first"/>
</dbReference>
<dbReference type="InterPro" id="IPR004087">
    <property type="entry name" value="KH_dom"/>
</dbReference>
<evidence type="ECO:0000256" key="9">
    <source>
        <dbReference type="SAM" id="MobiDB-lite"/>
    </source>
</evidence>
<evidence type="ECO:0000256" key="2">
    <source>
        <dbReference type="ARBA" id="ARBA00007515"/>
    </source>
</evidence>
<name>A0AAF0IVN4_9BASI</name>
<keyword evidence="12" id="KW-1185">Reference proteome</keyword>
<dbReference type="Gene3D" id="3.30.1370.10">
    <property type="entry name" value="K Homology domain, type 1"/>
    <property type="match status" value="1"/>
</dbReference>
<dbReference type="FunFam" id="3.30.1370.10:FF:000009">
    <property type="entry name" value="RNA-binding protein PNO1"/>
    <property type="match status" value="1"/>
</dbReference>
<evidence type="ECO:0000313" key="11">
    <source>
        <dbReference type="EMBL" id="WFD19821.1"/>
    </source>
</evidence>
<dbReference type="GO" id="GO:0003723">
    <property type="term" value="F:RNA binding"/>
    <property type="evidence" value="ECO:0007669"/>
    <property type="project" value="UniProtKB-KW"/>
</dbReference>
<dbReference type="GO" id="GO:0005730">
    <property type="term" value="C:nucleolus"/>
    <property type="evidence" value="ECO:0007669"/>
    <property type="project" value="UniProtKB-SubCell"/>
</dbReference>
<dbReference type="PANTHER" id="PTHR12826">
    <property type="entry name" value="RIBONUCLEASE Y"/>
    <property type="match status" value="1"/>
</dbReference>
<keyword evidence="5" id="KW-0694">RNA-binding</keyword>
<evidence type="ECO:0000256" key="5">
    <source>
        <dbReference type="ARBA" id="ARBA00022884"/>
    </source>
</evidence>
<evidence type="ECO:0000313" key="12">
    <source>
        <dbReference type="Proteomes" id="UP001220961"/>
    </source>
</evidence>